<dbReference type="InterPro" id="IPR011322">
    <property type="entry name" value="N-reg_PII-like_a/b"/>
</dbReference>
<keyword evidence="3" id="KW-1185">Reference proteome</keyword>
<dbReference type="AlphaFoldDB" id="A0A3Q8RS27"/>
<dbReference type="KEGG" id="tsig:D6T69_01090"/>
<organism evidence="2 3">
    <name type="scientific">Tenacibaculum singaporense</name>
    <dbReference type="NCBI Taxonomy" id="2358479"/>
    <lineage>
        <taxon>Bacteria</taxon>
        <taxon>Pseudomonadati</taxon>
        <taxon>Bacteroidota</taxon>
        <taxon>Flavobacteriia</taxon>
        <taxon>Flavobacteriales</taxon>
        <taxon>Flavobacteriaceae</taxon>
        <taxon>Tenacibaculum</taxon>
    </lineage>
</organism>
<dbReference type="RefSeq" id="WP_125066046.1">
    <property type="nucleotide sequence ID" value="NZ_CP032548.1"/>
</dbReference>
<dbReference type="InterPro" id="IPR018551">
    <property type="entry name" value="DUF2007"/>
</dbReference>
<feature type="domain" description="DUF2007" evidence="1">
    <location>
        <begin position="12"/>
        <end position="71"/>
    </location>
</feature>
<dbReference type="Proteomes" id="UP000274593">
    <property type="component" value="Chromosome"/>
</dbReference>
<reference evidence="2 3" key="1">
    <citation type="submission" date="2018-09" db="EMBL/GenBank/DDBJ databases">
        <title>Insights into the microbiota of Asian seabass (Lates calcarifer) with tenacibaculosis symptoms and description of sp. nov. Tenacibaculum singaporense.</title>
        <authorList>
            <person name="Miyake S."/>
            <person name="Soh M."/>
            <person name="Azman M.N."/>
            <person name="Ngoh S.Y."/>
            <person name="Orban L."/>
        </authorList>
    </citation>
    <scope>NUCLEOTIDE SEQUENCE [LARGE SCALE GENOMIC DNA]</scope>
    <source>
        <strain evidence="2 3">DSM 106434</strain>
    </source>
</reference>
<proteinExistence type="predicted"/>
<evidence type="ECO:0000313" key="2">
    <source>
        <dbReference type="EMBL" id="AZJ34195.1"/>
    </source>
</evidence>
<accession>A0A3Q8RS27</accession>
<dbReference type="EMBL" id="CP032548">
    <property type="protein sequence ID" value="AZJ34195.1"/>
    <property type="molecule type" value="Genomic_DNA"/>
</dbReference>
<evidence type="ECO:0000313" key="3">
    <source>
        <dbReference type="Proteomes" id="UP000274593"/>
    </source>
</evidence>
<gene>
    <name evidence="2" type="ORF">D6T69_01090</name>
</gene>
<name>A0A3Q8RS27_9FLAO</name>
<dbReference type="Pfam" id="PF09413">
    <property type="entry name" value="DUF2007"/>
    <property type="match status" value="1"/>
</dbReference>
<dbReference type="SUPFAM" id="SSF54913">
    <property type="entry name" value="GlnB-like"/>
    <property type="match status" value="1"/>
</dbReference>
<sequence length="126" mass="14507">MQDNYTILAVFEYSTEAQVIKAKLDSEDIRTMLMDEKTIDSDPLISQAIGGVKLLVHNNDLEKAATIYNEIRAYVKDEEGNDIHCPKCNSTKILVADLQRKNIFFMLFPFFESKKFICNDCKTIFK</sequence>
<evidence type="ECO:0000259" key="1">
    <source>
        <dbReference type="Pfam" id="PF09413"/>
    </source>
</evidence>
<protein>
    <submittedName>
        <fullName evidence="2">DUF2007 domain-containing protein</fullName>
    </submittedName>
</protein>